<dbReference type="EMBL" id="CAXIXY010000005">
    <property type="protein sequence ID" value="CAL2089588.1"/>
    <property type="molecule type" value="Genomic_DNA"/>
</dbReference>
<dbReference type="RefSeq" id="WP_348712757.1">
    <property type="nucleotide sequence ID" value="NZ_CAXIXY010000005.1"/>
</dbReference>
<accession>A0ABM9P396</accession>
<feature type="domain" description="AB hydrolase-1" evidence="1">
    <location>
        <begin position="50"/>
        <end position="158"/>
    </location>
</feature>
<dbReference type="InterPro" id="IPR029058">
    <property type="entry name" value="AB_hydrolase_fold"/>
</dbReference>
<name>A0ABM9P396_9FLAO</name>
<evidence type="ECO:0000313" key="3">
    <source>
        <dbReference type="Proteomes" id="UP001497416"/>
    </source>
</evidence>
<keyword evidence="2" id="KW-0378">Hydrolase</keyword>
<organism evidence="2 3">
    <name type="scientific">Tenacibaculum platacis</name>
    <dbReference type="NCBI Taxonomy" id="3137852"/>
    <lineage>
        <taxon>Bacteria</taxon>
        <taxon>Pseudomonadati</taxon>
        <taxon>Bacteroidota</taxon>
        <taxon>Flavobacteriia</taxon>
        <taxon>Flavobacteriales</taxon>
        <taxon>Flavobacteriaceae</taxon>
        <taxon>Tenacibaculum</taxon>
    </lineage>
</organism>
<proteinExistence type="predicted"/>
<gene>
    <name evidence="2" type="ORF">T190607A01A_30352</name>
</gene>
<sequence>MYFKSTEGKAKILKLYNQKLLQLNIDYSEKQIATKFGNTNVIICGDTELPPLALIHGSGGCAPLILESFPSLSLKYCVYAIDVLAQPNKSDENQLDIKSLEYGEWLLEIFLKLRIKDVTLIGFSFGGLISLKTLQFNETLIKEVFLIAPVYIVNGNPLINLLKMFIPLKKFIKRGNKSDITKVLKVLFSEYDDFAMEFLATTFTNCNIDFSPLPVISGKSAQNIKTPITLIACENDIMFPGKKMIKRAKRIFPSVEKVILLEKSKHVPSSTNFKKIEKLILS</sequence>
<dbReference type="PANTHER" id="PTHR46438">
    <property type="entry name" value="ALPHA/BETA-HYDROLASES SUPERFAMILY PROTEIN"/>
    <property type="match status" value="1"/>
</dbReference>
<reference evidence="2 3" key="1">
    <citation type="submission" date="2024-05" db="EMBL/GenBank/DDBJ databases">
        <authorList>
            <person name="Duchaud E."/>
        </authorList>
    </citation>
    <scope>NUCLEOTIDE SEQUENCE [LARGE SCALE GENOMIC DNA]</scope>
    <source>
        <strain evidence="2">Ena-SAMPLE-TAB-13-05-2024-13:56:06:370-140302</strain>
    </source>
</reference>
<evidence type="ECO:0000259" key="1">
    <source>
        <dbReference type="Pfam" id="PF00561"/>
    </source>
</evidence>
<dbReference type="InterPro" id="IPR000073">
    <property type="entry name" value="AB_hydrolase_1"/>
</dbReference>
<protein>
    <submittedName>
        <fullName evidence="2">Alpha/beta hydrolase</fullName>
    </submittedName>
</protein>
<dbReference type="GO" id="GO:0016787">
    <property type="term" value="F:hydrolase activity"/>
    <property type="evidence" value="ECO:0007669"/>
    <property type="project" value="UniProtKB-KW"/>
</dbReference>
<keyword evidence="3" id="KW-1185">Reference proteome</keyword>
<dbReference type="Pfam" id="PF00561">
    <property type="entry name" value="Abhydrolase_1"/>
    <property type="match status" value="1"/>
</dbReference>
<comment type="caution">
    <text evidence="2">The sequence shown here is derived from an EMBL/GenBank/DDBJ whole genome shotgun (WGS) entry which is preliminary data.</text>
</comment>
<dbReference type="SUPFAM" id="SSF53474">
    <property type="entry name" value="alpha/beta-Hydrolases"/>
    <property type="match status" value="1"/>
</dbReference>
<dbReference type="Gene3D" id="3.40.50.1820">
    <property type="entry name" value="alpha/beta hydrolase"/>
    <property type="match status" value="1"/>
</dbReference>
<dbReference type="Proteomes" id="UP001497416">
    <property type="component" value="Unassembled WGS sequence"/>
</dbReference>
<evidence type="ECO:0000313" key="2">
    <source>
        <dbReference type="EMBL" id="CAL2089588.1"/>
    </source>
</evidence>